<evidence type="ECO:0000256" key="3">
    <source>
        <dbReference type="ARBA" id="ARBA00022741"/>
    </source>
</evidence>
<dbReference type="EC" id="3.6.1.-" evidence="9"/>
<dbReference type="RefSeq" id="WP_238312441.1">
    <property type="nucleotide sequence ID" value="NZ_BPQV01000010.1"/>
</dbReference>
<evidence type="ECO:0000256" key="8">
    <source>
        <dbReference type="ARBA" id="ARBA00023204"/>
    </source>
</evidence>
<dbReference type="PANTHER" id="PTHR42855:SF1">
    <property type="entry name" value="ABC TRANSPORTER DOMAIN-CONTAINING PROTEIN"/>
    <property type="match status" value="1"/>
</dbReference>
<evidence type="ECO:0000313" key="13">
    <source>
        <dbReference type="Proteomes" id="UP001055156"/>
    </source>
</evidence>
<evidence type="ECO:0000256" key="7">
    <source>
        <dbReference type="ARBA" id="ARBA00023125"/>
    </source>
</evidence>
<keyword evidence="6 9" id="KW-0067">ATP-binding</keyword>
<evidence type="ECO:0000256" key="6">
    <source>
        <dbReference type="ARBA" id="ARBA00022840"/>
    </source>
</evidence>
<gene>
    <name evidence="9 12" type="primary">uup</name>
    <name evidence="12" type="ORF">LKMONMHP_3366</name>
</gene>
<evidence type="ECO:0000256" key="10">
    <source>
        <dbReference type="SAM" id="MobiDB-lite"/>
    </source>
</evidence>
<comment type="similarity">
    <text evidence="9">Belongs to the ABC transporter superfamily. ABCF family. Uup subfamily.</text>
</comment>
<evidence type="ECO:0000256" key="2">
    <source>
        <dbReference type="ARBA" id="ARBA00022737"/>
    </source>
</evidence>
<protein>
    <recommendedName>
        <fullName evidence="9">ATP-binding protein Uup</fullName>
        <ecNumber evidence="9">3.6.1.-</ecNumber>
    </recommendedName>
</protein>
<evidence type="ECO:0000256" key="4">
    <source>
        <dbReference type="ARBA" id="ARBA00022763"/>
    </source>
</evidence>
<keyword evidence="5 9" id="KW-0378">Hydrolase</keyword>
<dbReference type="Pfam" id="PF16326">
    <property type="entry name" value="ABC_tran_CTD"/>
    <property type="match status" value="1"/>
</dbReference>
<reference evidence="12" key="1">
    <citation type="journal article" date="2021" name="Front. Microbiol.">
        <title>Comprehensive Comparative Genomics and Phenotyping of Methylobacterium Species.</title>
        <authorList>
            <person name="Alessa O."/>
            <person name="Ogura Y."/>
            <person name="Fujitani Y."/>
            <person name="Takami H."/>
            <person name="Hayashi T."/>
            <person name="Sahin N."/>
            <person name="Tani A."/>
        </authorList>
    </citation>
    <scope>NUCLEOTIDE SEQUENCE</scope>
    <source>
        <strain evidence="12">NBRC 15689</strain>
    </source>
</reference>
<accession>A0ABQ4TEF3</accession>
<feature type="domain" description="ABC transporter" evidence="11">
    <location>
        <begin position="284"/>
        <end position="501"/>
    </location>
</feature>
<dbReference type="CDD" id="cd03221">
    <property type="entry name" value="ABCF_EF-3"/>
    <property type="match status" value="2"/>
</dbReference>
<feature type="compositionally biased region" description="Basic and acidic residues" evidence="10">
    <location>
        <begin position="508"/>
        <end position="520"/>
    </location>
</feature>
<dbReference type="InterPro" id="IPR027417">
    <property type="entry name" value="P-loop_NTPase"/>
</dbReference>
<evidence type="ECO:0000256" key="5">
    <source>
        <dbReference type="ARBA" id="ARBA00022801"/>
    </source>
</evidence>
<feature type="domain" description="ABC transporter" evidence="11">
    <location>
        <begin position="7"/>
        <end position="217"/>
    </location>
</feature>
<comment type="catalytic activity">
    <reaction evidence="9">
        <text>ATP + H2O = ADP + phosphate + H(+)</text>
        <dbReference type="Rhea" id="RHEA:13065"/>
        <dbReference type="ChEBI" id="CHEBI:15377"/>
        <dbReference type="ChEBI" id="CHEBI:15378"/>
        <dbReference type="ChEBI" id="CHEBI:30616"/>
        <dbReference type="ChEBI" id="CHEBI:43474"/>
        <dbReference type="ChEBI" id="CHEBI:456216"/>
    </reaction>
</comment>
<dbReference type="HAMAP" id="MF_00848">
    <property type="entry name" value="Uup"/>
    <property type="match status" value="1"/>
</dbReference>
<dbReference type="SUPFAM" id="SSF52540">
    <property type="entry name" value="P-loop containing nucleoside triphosphate hydrolases"/>
    <property type="match status" value="2"/>
</dbReference>
<proteinExistence type="inferred from homology"/>
<dbReference type="PANTHER" id="PTHR42855">
    <property type="entry name" value="ABC TRANSPORTER ATP-BINDING SUBUNIT"/>
    <property type="match status" value="1"/>
</dbReference>
<evidence type="ECO:0000313" key="12">
    <source>
        <dbReference type="EMBL" id="GJE28495.1"/>
    </source>
</evidence>
<keyword evidence="4 9" id="KW-0227">DNA damage</keyword>
<keyword evidence="9" id="KW-0175">Coiled coil</keyword>
<dbReference type="InterPro" id="IPR017871">
    <property type="entry name" value="ABC_transporter-like_CS"/>
</dbReference>
<keyword evidence="2 9" id="KW-0677">Repeat</keyword>
<dbReference type="InterPro" id="IPR003439">
    <property type="entry name" value="ABC_transporter-like_ATP-bd"/>
</dbReference>
<comment type="function">
    <text evidence="9">Probably plays a role in ribosome assembly or function. May be involved in resolution of branched DNA intermediates that result from template switching in postreplication gaps. Binds DNA and has ATPase activity.</text>
</comment>
<dbReference type="PROSITE" id="PS00211">
    <property type="entry name" value="ABC_TRANSPORTER_1"/>
    <property type="match status" value="2"/>
</dbReference>
<comment type="caution">
    <text evidence="12">The sequence shown here is derived from an EMBL/GenBank/DDBJ whole genome shotgun (WGS) entry which is preliminary data.</text>
</comment>
<dbReference type="GO" id="GO:0005524">
    <property type="term" value="F:ATP binding"/>
    <property type="evidence" value="ECO:0007669"/>
    <property type="project" value="UniProtKB-KW"/>
</dbReference>
<dbReference type="Pfam" id="PF00005">
    <property type="entry name" value="ABC_tran"/>
    <property type="match status" value="2"/>
</dbReference>
<evidence type="ECO:0000259" key="11">
    <source>
        <dbReference type="PROSITE" id="PS50893"/>
    </source>
</evidence>
<dbReference type="Gene3D" id="3.40.50.300">
    <property type="entry name" value="P-loop containing nucleotide triphosphate hydrolases"/>
    <property type="match status" value="2"/>
</dbReference>
<organism evidence="12 13">
    <name type="scientific">Methylobacterium organophilum</name>
    <dbReference type="NCBI Taxonomy" id="410"/>
    <lineage>
        <taxon>Bacteria</taxon>
        <taxon>Pseudomonadati</taxon>
        <taxon>Pseudomonadota</taxon>
        <taxon>Alphaproteobacteria</taxon>
        <taxon>Hyphomicrobiales</taxon>
        <taxon>Methylobacteriaceae</taxon>
        <taxon>Methylobacterium</taxon>
    </lineage>
</organism>
<feature type="binding site" evidence="9">
    <location>
        <begin position="39"/>
        <end position="46"/>
    </location>
    <ligand>
        <name>ATP</name>
        <dbReference type="ChEBI" id="CHEBI:30616"/>
        <label>1</label>
    </ligand>
</feature>
<dbReference type="SMART" id="SM00382">
    <property type="entry name" value="AAA"/>
    <property type="match status" value="2"/>
</dbReference>
<dbReference type="InterPro" id="IPR037118">
    <property type="entry name" value="Val-tRNA_synth_C_sf"/>
</dbReference>
<keyword evidence="13" id="KW-1185">Reference proteome</keyword>
<dbReference type="InterPro" id="IPR043686">
    <property type="entry name" value="Uup"/>
</dbReference>
<dbReference type="PROSITE" id="PS50893">
    <property type="entry name" value="ABC_TRANSPORTER_2"/>
    <property type="match status" value="2"/>
</dbReference>
<feature type="binding site" evidence="9">
    <location>
        <begin position="316"/>
        <end position="323"/>
    </location>
    <ligand>
        <name>ATP</name>
        <dbReference type="ChEBI" id="CHEBI:30616"/>
        <label>2</label>
    </ligand>
</feature>
<reference evidence="12" key="2">
    <citation type="submission" date="2021-08" db="EMBL/GenBank/DDBJ databases">
        <authorList>
            <person name="Tani A."/>
            <person name="Ola A."/>
            <person name="Ogura Y."/>
            <person name="Katsura K."/>
            <person name="Hayashi T."/>
        </authorList>
    </citation>
    <scope>NUCLEOTIDE SEQUENCE</scope>
    <source>
        <strain evidence="12">NBRC 15689</strain>
    </source>
</reference>
<keyword evidence="8 9" id="KW-0234">DNA repair</keyword>
<dbReference type="InterPro" id="IPR003593">
    <property type="entry name" value="AAA+_ATPase"/>
</dbReference>
<evidence type="ECO:0000256" key="1">
    <source>
        <dbReference type="ARBA" id="ARBA00022490"/>
    </source>
</evidence>
<keyword evidence="1 9" id="KW-0963">Cytoplasm</keyword>
<comment type="subcellular location">
    <subcellularLocation>
        <location evidence="9">Cytoplasm</location>
    </subcellularLocation>
    <text evidence="9">Associates with ribosomes.</text>
</comment>
<dbReference type="InterPro" id="IPR032524">
    <property type="entry name" value="ABC_tran_C"/>
</dbReference>
<dbReference type="Gene3D" id="1.10.287.380">
    <property type="entry name" value="Valyl-tRNA synthetase, C-terminal domain"/>
    <property type="match status" value="1"/>
</dbReference>
<evidence type="ECO:0000256" key="9">
    <source>
        <dbReference type="HAMAP-Rule" id="MF_00848"/>
    </source>
</evidence>
<sequence>MAAPPLLTLQDIALTFGGTPLIEQASLSIAPGERACLVGRNGSGKSTLMRIAAGLVEPDRGVRFLQPGTTVRYLAQEPDFSGFASSLAFVEAGLAPGDDPYRARYLLESLGLSGTEDPARLSGGEARRAALAQALAPEPDILLLDEPTNHLDLPAIEWLEAELKRTRSALVLISHDRRFLSALSRATIWLDRGVTRRIEQGFESFEAWRDAFFEEEERERHKLDRKIAAEEDWLRYGVTARRKRNVRRLGNLHALRKERKEDRRPVGTVTMAATEGEASGTLVAEARNVTKAYGDRRIVDGLSLRVLRGDRLGIVGPNGAGKTTLIKLLTGALPPDSGEIRLGTNLSMVHLDQARASLSPDMTVSDVLTGGRGDSVIVGGRSRHVIGYLKDFLFAPEQARTPVSVLSGGERNRLLIARALTQASNLLVLDEPTNDLDLETLDLLQEMLGDYAGTLILVSHDRDFLDRVVGSVLVSEGEGRWVEYAGGYSDMVAQRGRGVEARATSVPEKSEPRARTEKAAEAPSAAPRKLGFKEQHELKTLPGRMVELEGTAEKLRAILADPGLYARDPARFEKASGLLAAAEAELAAAEERWLTLELLKESLGG</sequence>
<name>A0ABQ4TEF3_METOR</name>
<keyword evidence="3 9" id="KW-0547">Nucleotide-binding</keyword>
<feature type="region of interest" description="Disordered" evidence="10">
    <location>
        <begin position="501"/>
        <end position="533"/>
    </location>
</feature>
<dbReference type="Proteomes" id="UP001055156">
    <property type="component" value="Unassembled WGS sequence"/>
</dbReference>
<dbReference type="EMBL" id="BPQV01000010">
    <property type="protein sequence ID" value="GJE28495.1"/>
    <property type="molecule type" value="Genomic_DNA"/>
</dbReference>
<keyword evidence="7 9" id="KW-0238">DNA-binding</keyword>
<feature type="coiled-coil region" evidence="9">
    <location>
        <begin position="572"/>
        <end position="599"/>
    </location>
</feature>
<dbReference type="InterPro" id="IPR051309">
    <property type="entry name" value="ABCF_ATPase"/>
</dbReference>